<dbReference type="RefSeq" id="WP_301663405.1">
    <property type="nucleotide sequence ID" value="NZ_VCYH01000003.1"/>
</dbReference>
<feature type="domain" description="DUF7982" evidence="2">
    <location>
        <begin position="4"/>
        <end position="243"/>
    </location>
</feature>
<dbReference type="EMBL" id="VCYH01000003">
    <property type="protein sequence ID" value="MDN7024309.1"/>
    <property type="molecule type" value="Genomic_DNA"/>
</dbReference>
<evidence type="ECO:0000313" key="4">
    <source>
        <dbReference type="Proteomes" id="UP001168338"/>
    </source>
</evidence>
<sequence>MNLKRNDTTRAALVLFAAAALIMIVVTLTNRGDITSATLVLGSVSAFIAGIFLLTFAKEEPLDMRFTSLLPVQGTLGIARICADLGLQGNAHMVPAADETADPSVTQVVPVANYRPLTPADGYSFVTGRDGNGVVITPLGYPLLRMLEESSDLRLPGDEEEVLAAIKEVCEEVLEVAGRVDAERAGDSIVVELSEFRLLQGCRAVQSESPKACLICPCPVCSLIACMLAKGTGRACTIEQVTVEPGSETLRLILSVVP</sequence>
<protein>
    <recommendedName>
        <fullName evidence="2">DUF7982 domain-containing protein</fullName>
    </recommendedName>
</protein>
<feature type="transmembrane region" description="Helical" evidence="1">
    <location>
        <begin position="34"/>
        <end position="56"/>
    </location>
</feature>
<reference evidence="3" key="1">
    <citation type="submission" date="2019-05" db="EMBL/GenBank/DDBJ databases">
        <title>Methanoculleus sp. FWC-SCC1, a methanogenic archaeon isolated from deep marine cold seep.</title>
        <authorList>
            <person name="Chen Y.-W."/>
            <person name="Chen S.-C."/>
            <person name="Teng N.-H."/>
            <person name="Lai M.-C."/>
        </authorList>
    </citation>
    <scope>NUCLEOTIDE SEQUENCE</scope>
    <source>
        <strain evidence="3">FWC-SCC1</strain>
    </source>
</reference>
<proteinExistence type="predicted"/>
<dbReference type="Pfam" id="PF25939">
    <property type="entry name" value="DUF7982"/>
    <property type="match status" value="1"/>
</dbReference>
<keyword evidence="1" id="KW-0812">Transmembrane</keyword>
<evidence type="ECO:0000313" key="3">
    <source>
        <dbReference type="EMBL" id="MDN7024309.1"/>
    </source>
</evidence>
<organism evidence="3 4">
    <name type="scientific">Methanoculleus frigidifontis</name>
    <dbReference type="NCBI Taxonomy" id="2584085"/>
    <lineage>
        <taxon>Archaea</taxon>
        <taxon>Methanobacteriati</taxon>
        <taxon>Methanobacteriota</taxon>
        <taxon>Stenosarchaea group</taxon>
        <taxon>Methanomicrobia</taxon>
        <taxon>Methanomicrobiales</taxon>
        <taxon>Methanomicrobiaceae</taxon>
        <taxon>Methanoculleus</taxon>
    </lineage>
</organism>
<gene>
    <name evidence="3" type="ORF">FGU65_05280</name>
</gene>
<comment type="caution">
    <text evidence="3">The sequence shown here is derived from an EMBL/GenBank/DDBJ whole genome shotgun (WGS) entry which is preliminary data.</text>
</comment>
<dbReference type="Proteomes" id="UP001168338">
    <property type="component" value="Unassembled WGS sequence"/>
</dbReference>
<keyword evidence="4" id="KW-1185">Reference proteome</keyword>
<evidence type="ECO:0000259" key="2">
    <source>
        <dbReference type="Pfam" id="PF25939"/>
    </source>
</evidence>
<name>A0ABT8M8N6_9EURY</name>
<accession>A0ABT8M8N6</accession>
<keyword evidence="1" id="KW-1133">Transmembrane helix</keyword>
<feature type="transmembrane region" description="Helical" evidence="1">
    <location>
        <begin position="12"/>
        <end position="28"/>
    </location>
</feature>
<keyword evidence="1" id="KW-0472">Membrane</keyword>
<dbReference type="InterPro" id="IPR058288">
    <property type="entry name" value="DUF7982"/>
</dbReference>
<evidence type="ECO:0000256" key="1">
    <source>
        <dbReference type="SAM" id="Phobius"/>
    </source>
</evidence>